<dbReference type="EMBL" id="DS113925">
    <property type="protein sequence ID" value="EAX93200.1"/>
    <property type="molecule type" value="Genomic_DNA"/>
</dbReference>
<dbReference type="Proteomes" id="UP000001542">
    <property type="component" value="Unassembled WGS sequence"/>
</dbReference>
<reference evidence="1" key="2">
    <citation type="journal article" date="2007" name="Science">
        <title>Draft genome sequence of the sexually transmitted pathogen Trichomonas vaginalis.</title>
        <authorList>
            <person name="Carlton J.M."/>
            <person name="Hirt R.P."/>
            <person name="Silva J.C."/>
            <person name="Delcher A.L."/>
            <person name="Schatz M."/>
            <person name="Zhao Q."/>
            <person name="Wortman J.R."/>
            <person name="Bidwell S.L."/>
            <person name="Alsmark U.C.M."/>
            <person name="Besteiro S."/>
            <person name="Sicheritz-Ponten T."/>
            <person name="Noel C.J."/>
            <person name="Dacks J.B."/>
            <person name="Foster P.G."/>
            <person name="Simillion C."/>
            <person name="Van de Peer Y."/>
            <person name="Miranda-Saavedra D."/>
            <person name="Barton G.J."/>
            <person name="Westrop G.D."/>
            <person name="Mueller S."/>
            <person name="Dessi D."/>
            <person name="Fiori P.L."/>
            <person name="Ren Q."/>
            <person name="Paulsen I."/>
            <person name="Zhang H."/>
            <person name="Bastida-Corcuera F.D."/>
            <person name="Simoes-Barbosa A."/>
            <person name="Brown M.T."/>
            <person name="Hayes R.D."/>
            <person name="Mukherjee M."/>
            <person name="Okumura C.Y."/>
            <person name="Schneider R."/>
            <person name="Smith A.J."/>
            <person name="Vanacova S."/>
            <person name="Villalvazo M."/>
            <person name="Haas B.J."/>
            <person name="Pertea M."/>
            <person name="Feldblyum T.V."/>
            <person name="Utterback T.R."/>
            <person name="Shu C.L."/>
            <person name="Osoegawa K."/>
            <person name="de Jong P.J."/>
            <person name="Hrdy I."/>
            <person name="Horvathova L."/>
            <person name="Zubacova Z."/>
            <person name="Dolezal P."/>
            <person name="Malik S.B."/>
            <person name="Logsdon J.M. Jr."/>
            <person name="Henze K."/>
            <person name="Gupta A."/>
            <person name="Wang C.C."/>
            <person name="Dunne R.L."/>
            <person name="Upcroft J.A."/>
            <person name="Upcroft P."/>
            <person name="White O."/>
            <person name="Salzberg S.L."/>
            <person name="Tang P."/>
            <person name="Chiu C.-H."/>
            <person name="Lee Y.-S."/>
            <person name="Embley T.M."/>
            <person name="Coombs G.H."/>
            <person name="Mottram J.C."/>
            <person name="Tachezy J."/>
            <person name="Fraser-Liggett C.M."/>
            <person name="Johnson P.J."/>
        </authorList>
    </citation>
    <scope>NUCLEOTIDE SEQUENCE [LARGE SCALE GENOMIC DNA]</scope>
    <source>
        <strain evidence="1">G3</strain>
    </source>
</reference>
<dbReference type="AlphaFoldDB" id="A2FPG5"/>
<dbReference type="KEGG" id="tva:4750918"/>
<dbReference type="RefSeq" id="XP_001306130.1">
    <property type="nucleotide sequence ID" value="XM_001306129.1"/>
</dbReference>
<accession>A2FPG5</accession>
<evidence type="ECO:0000313" key="2">
    <source>
        <dbReference type="Proteomes" id="UP000001542"/>
    </source>
</evidence>
<keyword evidence="2" id="KW-1185">Reference proteome</keyword>
<proteinExistence type="predicted"/>
<dbReference type="VEuPathDB" id="TrichDB:TVAGG3_0029570"/>
<dbReference type="InParanoid" id="A2FPG5"/>
<protein>
    <submittedName>
        <fullName evidence="1">Uncharacterized protein</fullName>
    </submittedName>
</protein>
<gene>
    <name evidence="1" type="ORF">TVAG_199740</name>
</gene>
<evidence type="ECO:0000313" key="1">
    <source>
        <dbReference type="EMBL" id="EAX93200.1"/>
    </source>
</evidence>
<name>A2FPG5_TRIV3</name>
<organism evidence="1 2">
    <name type="scientific">Trichomonas vaginalis (strain ATCC PRA-98 / G3)</name>
    <dbReference type="NCBI Taxonomy" id="412133"/>
    <lineage>
        <taxon>Eukaryota</taxon>
        <taxon>Metamonada</taxon>
        <taxon>Parabasalia</taxon>
        <taxon>Trichomonadida</taxon>
        <taxon>Trichomonadidae</taxon>
        <taxon>Trichomonas</taxon>
    </lineage>
</organism>
<sequence>MFSSLLLPLTRAVDGCQISVMMASEARHMNITDNYGCLIIQASQWYDFSNEGPGSAIYCYNLDTSIFIKCCYFERCYVPEGSDGAIHVFVKNINFNCVAASDVAAKENQFGTVSVQSKFRMNLKYFSLTQTGLYSSANIGENHNFNYLNGALQWDYSNISHCEVVGASSHFTLQAENAMSVKCCYGLFINGKGTTCVSLTSKKGRKILENINMINLTSSKGVLQLEGSFNFHSIFVGNYQGPFFNIVGKYELKISTLYYLNSAPSHQNIKIDKLEQRNESLVIDDKYMFNRYRWNLN</sequence>
<dbReference type="VEuPathDB" id="TrichDB:TVAG_199740"/>
<reference evidence="1" key="1">
    <citation type="submission" date="2006-10" db="EMBL/GenBank/DDBJ databases">
        <authorList>
            <person name="Amadeo P."/>
            <person name="Zhao Q."/>
            <person name="Wortman J."/>
            <person name="Fraser-Liggett C."/>
            <person name="Carlton J."/>
        </authorList>
    </citation>
    <scope>NUCLEOTIDE SEQUENCE</scope>
    <source>
        <strain evidence="1">G3</strain>
    </source>
</reference>